<dbReference type="Proteomes" id="UP000681594">
    <property type="component" value="Unassembled WGS sequence"/>
</dbReference>
<keyword evidence="3" id="KW-1185">Reference proteome</keyword>
<sequence>MGLALYALLKNAPFWLPSFLAWYRIIRGGQRARRVALILWPLAVLACFVGPLAEWQPAQAMAVNILLGTVLGALAGFWQRRVQARPSEPSR</sequence>
<feature type="transmembrane region" description="Helical" evidence="1">
    <location>
        <begin position="35"/>
        <end position="53"/>
    </location>
</feature>
<evidence type="ECO:0000313" key="3">
    <source>
        <dbReference type="Proteomes" id="UP000681594"/>
    </source>
</evidence>
<proteinExistence type="predicted"/>
<feature type="transmembrane region" description="Helical" evidence="1">
    <location>
        <begin position="6"/>
        <end position="23"/>
    </location>
</feature>
<reference evidence="2 3" key="1">
    <citation type="submission" date="2021-03" db="EMBL/GenBank/DDBJ databases">
        <authorList>
            <person name="So Y."/>
        </authorList>
    </citation>
    <scope>NUCLEOTIDE SEQUENCE [LARGE SCALE GENOMIC DNA]</scope>
    <source>
        <strain evidence="2 3">SSH11</strain>
    </source>
</reference>
<dbReference type="RefSeq" id="WP_209380655.1">
    <property type="nucleotide sequence ID" value="NZ_JAGIZB010000016.1"/>
</dbReference>
<keyword evidence="1" id="KW-0472">Membrane</keyword>
<organism evidence="2 3">
    <name type="scientific">Pararoseomonas baculiformis</name>
    <dbReference type="NCBI Taxonomy" id="2820812"/>
    <lineage>
        <taxon>Bacteria</taxon>
        <taxon>Pseudomonadati</taxon>
        <taxon>Pseudomonadota</taxon>
        <taxon>Alphaproteobacteria</taxon>
        <taxon>Acetobacterales</taxon>
        <taxon>Acetobacteraceae</taxon>
        <taxon>Pararoseomonas</taxon>
    </lineage>
</organism>
<keyword evidence="1" id="KW-1133">Transmembrane helix</keyword>
<name>A0ABS4AH73_9PROT</name>
<dbReference type="EMBL" id="JAGIZB010000016">
    <property type="protein sequence ID" value="MBP0446392.1"/>
    <property type="molecule type" value="Genomic_DNA"/>
</dbReference>
<protein>
    <recommendedName>
        <fullName evidence="4">VanZ-like domain-containing protein</fullName>
    </recommendedName>
</protein>
<accession>A0ABS4AH73</accession>
<comment type="caution">
    <text evidence="2">The sequence shown here is derived from an EMBL/GenBank/DDBJ whole genome shotgun (WGS) entry which is preliminary data.</text>
</comment>
<feature type="transmembrane region" description="Helical" evidence="1">
    <location>
        <begin position="59"/>
        <end position="78"/>
    </location>
</feature>
<evidence type="ECO:0000313" key="2">
    <source>
        <dbReference type="EMBL" id="MBP0446392.1"/>
    </source>
</evidence>
<gene>
    <name evidence="2" type="ORF">J8J14_16580</name>
</gene>
<evidence type="ECO:0000256" key="1">
    <source>
        <dbReference type="SAM" id="Phobius"/>
    </source>
</evidence>
<keyword evidence="1" id="KW-0812">Transmembrane</keyword>
<evidence type="ECO:0008006" key="4">
    <source>
        <dbReference type="Google" id="ProtNLM"/>
    </source>
</evidence>